<comment type="caution">
    <text evidence="8">The sequence shown here is derived from an EMBL/GenBank/DDBJ whole genome shotgun (WGS) entry which is preliminary data.</text>
</comment>
<keyword evidence="2" id="KW-1003">Cell membrane</keyword>
<dbReference type="Pfam" id="PF07690">
    <property type="entry name" value="MFS_1"/>
    <property type="match status" value="1"/>
</dbReference>
<evidence type="ECO:0000256" key="3">
    <source>
        <dbReference type="ARBA" id="ARBA00022692"/>
    </source>
</evidence>
<evidence type="ECO:0000256" key="1">
    <source>
        <dbReference type="ARBA" id="ARBA00004651"/>
    </source>
</evidence>
<dbReference type="PANTHER" id="PTHR23513:SF6">
    <property type="entry name" value="MAJOR FACILITATOR SUPERFAMILY ASSOCIATED DOMAIN-CONTAINING PROTEIN"/>
    <property type="match status" value="1"/>
</dbReference>
<feature type="transmembrane region" description="Helical" evidence="6">
    <location>
        <begin position="52"/>
        <end position="72"/>
    </location>
</feature>
<feature type="transmembrane region" description="Helical" evidence="6">
    <location>
        <begin position="366"/>
        <end position="386"/>
    </location>
</feature>
<feature type="transmembrane region" description="Helical" evidence="6">
    <location>
        <begin position="269"/>
        <end position="288"/>
    </location>
</feature>
<keyword evidence="4 6" id="KW-1133">Transmembrane helix</keyword>
<dbReference type="Proteomes" id="UP001500653">
    <property type="component" value="Unassembled WGS sequence"/>
</dbReference>
<feature type="transmembrane region" description="Helical" evidence="6">
    <location>
        <begin position="300"/>
        <end position="317"/>
    </location>
</feature>
<sequence>MAHDPMTTATSSAPARRGLPLLLGANLAANLGDGIAKVAFPLLAATVTRDPVLIAGLSAAQFLPWLLLAVLAGALLDRVDRRKAIVLANTARAAAIGGMTVLVLTDSTSIWLVYIGALVVGVAEVVADSAANVLIPSVVDQNGLSGANSKLQATEIVGQTFAGGPVGSLTFAVFAAFPFLLTSASFAIGAALLLALAGSFRPQRSAASDAPDRPAAALRSDLADGMRWLIRDPVMWRLVVAAGGLALTSELAQAQLVLYALEDLSLSEAAFGVFGLVGGLGGLAGAAIASRLVDRFRGRYVLASAMAAAGAAFIAMGNSAQPVASAVLFGVFAGAVVIANVLLATVRHRLVPGELLGRVLGVWRTVVWGMLPVGALFGGLLTTVLGSTSATFAFSGVCQIALGAVTLAAVLLLDRQRTTGSAAEAE</sequence>
<evidence type="ECO:0000256" key="2">
    <source>
        <dbReference type="ARBA" id="ARBA00022475"/>
    </source>
</evidence>
<evidence type="ECO:0000256" key="5">
    <source>
        <dbReference type="ARBA" id="ARBA00023136"/>
    </source>
</evidence>
<evidence type="ECO:0000313" key="9">
    <source>
        <dbReference type="Proteomes" id="UP001500653"/>
    </source>
</evidence>
<feature type="transmembrane region" description="Helical" evidence="6">
    <location>
        <begin position="21"/>
        <end position="40"/>
    </location>
</feature>
<feature type="transmembrane region" description="Helical" evidence="6">
    <location>
        <begin position="323"/>
        <end position="346"/>
    </location>
</feature>
<keyword evidence="9" id="KW-1185">Reference proteome</keyword>
<dbReference type="SUPFAM" id="SSF103473">
    <property type="entry name" value="MFS general substrate transporter"/>
    <property type="match status" value="1"/>
</dbReference>
<dbReference type="PROSITE" id="PS50850">
    <property type="entry name" value="MFS"/>
    <property type="match status" value="1"/>
</dbReference>
<feature type="transmembrane region" description="Helical" evidence="6">
    <location>
        <begin position="392"/>
        <end position="413"/>
    </location>
</feature>
<dbReference type="EMBL" id="BAAALN010000019">
    <property type="protein sequence ID" value="GAA1252740.1"/>
    <property type="molecule type" value="Genomic_DNA"/>
</dbReference>
<name>A0ABP4HA35_9PSEU</name>
<dbReference type="InterPro" id="IPR020846">
    <property type="entry name" value="MFS_dom"/>
</dbReference>
<gene>
    <name evidence="8" type="ORF">GCM10009676_44600</name>
</gene>
<evidence type="ECO:0000256" key="4">
    <source>
        <dbReference type="ARBA" id="ARBA00022989"/>
    </source>
</evidence>
<dbReference type="Gene3D" id="1.20.1250.20">
    <property type="entry name" value="MFS general substrate transporter like domains"/>
    <property type="match status" value="1"/>
</dbReference>
<feature type="domain" description="Major facilitator superfamily (MFS) profile" evidence="7">
    <location>
        <begin position="18"/>
        <end position="416"/>
    </location>
</feature>
<evidence type="ECO:0000256" key="6">
    <source>
        <dbReference type="SAM" id="Phobius"/>
    </source>
</evidence>
<keyword evidence="3 6" id="KW-0812">Transmembrane</keyword>
<dbReference type="RefSeq" id="WP_372493312.1">
    <property type="nucleotide sequence ID" value="NZ_BAAALN010000019.1"/>
</dbReference>
<evidence type="ECO:0000259" key="7">
    <source>
        <dbReference type="PROSITE" id="PS50850"/>
    </source>
</evidence>
<evidence type="ECO:0000313" key="8">
    <source>
        <dbReference type="EMBL" id="GAA1252740.1"/>
    </source>
</evidence>
<feature type="transmembrane region" description="Helical" evidence="6">
    <location>
        <begin position="183"/>
        <end position="200"/>
    </location>
</feature>
<dbReference type="InterPro" id="IPR036259">
    <property type="entry name" value="MFS_trans_sf"/>
</dbReference>
<feature type="transmembrane region" description="Helical" evidence="6">
    <location>
        <begin position="234"/>
        <end position="257"/>
    </location>
</feature>
<dbReference type="InterPro" id="IPR011701">
    <property type="entry name" value="MFS"/>
</dbReference>
<protein>
    <submittedName>
        <fullName evidence="8">MFS transporter</fullName>
    </submittedName>
</protein>
<comment type="subcellular location">
    <subcellularLocation>
        <location evidence="1">Cell membrane</location>
        <topology evidence="1">Multi-pass membrane protein</topology>
    </subcellularLocation>
</comment>
<organism evidence="8 9">
    <name type="scientific">Prauserella halophila</name>
    <dbReference type="NCBI Taxonomy" id="185641"/>
    <lineage>
        <taxon>Bacteria</taxon>
        <taxon>Bacillati</taxon>
        <taxon>Actinomycetota</taxon>
        <taxon>Actinomycetes</taxon>
        <taxon>Pseudonocardiales</taxon>
        <taxon>Pseudonocardiaceae</taxon>
        <taxon>Prauserella</taxon>
    </lineage>
</organism>
<accession>A0ABP4HA35</accession>
<dbReference type="PANTHER" id="PTHR23513">
    <property type="entry name" value="INTEGRAL MEMBRANE EFFLUX PROTEIN-RELATED"/>
    <property type="match status" value="1"/>
</dbReference>
<reference evidence="9" key="1">
    <citation type="journal article" date="2019" name="Int. J. Syst. Evol. Microbiol.">
        <title>The Global Catalogue of Microorganisms (GCM) 10K type strain sequencing project: providing services to taxonomists for standard genome sequencing and annotation.</title>
        <authorList>
            <consortium name="The Broad Institute Genomics Platform"/>
            <consortium name="The Broad Institute Genome Sequencing Center for Infectious Disease"/>
            <person name="Wu L."/>
            <person name="Ma J."/>
        </authorList>
    </citation>
    <scope>NUCLEOTIDE SEQUENCE [LARGE SCALE GENOMIC DNA]</scope>
    <source>
        <strain evidence="9">JCM 13023</strain>
    </source>
</reference>
<proteinExistence type="predicted"/>
<keyword evidence="5 6" id="KW-0472">Membrane</keyword>
<dbReference type="CDD" id="cd06173">
    <property type="entry name" value="MFS_MefA_like"/>
    <property type="match status" value="1"/>
</dbReference>